<evidence type="ECO:0000313" key="1">
    <source>
        <dbReference type="EMBL" id="QJT23958.1"/>
    </source>
</evidence>
<evidence type="ECO:0000313" key="2">
    <source>
        <dbReference type="EMBL" id="QJT38242.1"/>
    </source>
</evidence>
<evidence type="ECO:0000313" key="4">
    <source>
        <dbReference type="Proteomes" id="UP000502657"/>
    </source>
</evidence>
<sequence length="297" mass="32479">MKKFIFAKIGSGNSLAGRYLSGNSEVNFPAVPIYFDCNYDNEEQFLKDGGAKGQGELFFECGRHPDEKYIVVIHEGNVHILRPSGSVQFKKSSVLEDKDGYVKLLPVEILKKMPISEVPVILASIGANRYYSSGTFREISDVGNIRAIQMVLGLNIAVPDSPTIIHAIECISSIEFETLVAKIFEEAGFFVPAYRGGTMPGADLFVYNKLTAPISIGGLSVAPGARKSIQVKLRVHATLPPQGIDYLVACNVPESSSVFGAEWLAIALAKSPRTKEWLKTSLEWLPPYFIKETCGAL</sequence>
<organism evidence="1 3">
    <name type="scientific">Aeromonas media</name>
    <dbReference type="NCBI Taxonomy" id="651"/>
    <lineage>
        <taxon>Bacteria</taxon>
        <taxon>Pseudomonadati</taxon>
        <taxon>Pseudomonadota</taxon>
        <taxon>Gammaproteobacteria</taxon>
        <taxon>Aeromonadales</taxon>
        <taxon>Aeromonadaceae</taxon>
        <taxon>Aeromonas</taxon>
    </lineage>
</organism>
<dbReference type="EMBL" id="CP038448">
    <property type="protein sequence ID" value="QJT38242.1"/>
    <property type="molecule type" value="Genomic_DNA"/>
</dbReference>
<dbReference type="Proteomes" id="UP000501427">
    <property type="component" value="Chromosome"/>
</dbReference>
<reference evidence="3 4" key="1">
    <citation type="submission" date="2019-03" db="EMBL/GenBank/DDBJ databases">
        <title>Novel transposon Tn6433 accelerates the dissemination of tet(E) in Aeromonas from aerobic biofilm under oxytetracycline stress.</title>
        <authorList>
            <person name="Shi Y."/>
            <person name="Tian Z."/>
            <person name="Zhang Y."/>
            <person name="Zhang H."/>
            <person name="Yang M."/>
        </authorList>
    </citation>
    <scope>NUCLEOTIDE SEQUENCE [LARGE SCALE GENOMIC DNA]</scope>
    <source>
        <strain evidence="2 4">R50-22</strain>
        <strain evidence="1 3">T0.1-19</strain>
    </source>
</reference>
<gene>
    <name evidence="1" type="ORF">E4184_22825</name>
    <name evidence="2" type="ORF">E4188_06540</name>
</gene>
<name>A0A6M4ZFW7_AERME</name>
<dbReference type="EMBL" id="CP038441">
    <property type="protein sequence ID" value="QJT23958.1"/>
    <property type="molecule type" value="Genomic_DNA"/>
</dbReference>
<keyword evidence="4" id="KW-1185">Reference proteome</keyword>
<dbReference type="RefSeq" id="WP_161646995.1">
    <property type="nucleotide sequence ID" value="NZ_CAWPJG010000001.1"/>
</dbReference>
<dbReference type="Proteomes" id="UP000502657">
    <property type="component" value="Chromosome"/>
</dbReference>
<accession>A0A6M4ZFW7</accession>
<protein>
    <submittedName>
        <fullName evidence="1">Uncharacterized protein</fullName>
    </submittedName>
</protein>
<dbReference type="AlphaFoldDB" id="A0A6M4ZFW7"/>
<proteinExistence type="predicted"/>
<evidence type="ECO:0000313" key="3">
    <source>
        <dbReference type="Proteomes" id="UP000501427"/>
    </source>
</evidence>